<organism evidence="2 3">
    <name type="scientific">Aphanomyces euteiches</name>
    <dbReference type="NCBI Taxonomy" id="100861"/>
    <lineage>
        <taxon>Eukaryota</taxon>
        <taxon>Sar</taxon>
        <taxon>Stramenopiles</taxon>
        <taxon>Oomycota</taxon>
        <taxon>Saprolegniomycetes</taxon>
        <taxon>Saprolegniales</taxon>
        <taxon>Verrucalvaceae</taxon>
        <taxon>Aphanomyces</taxon>
    </lineage>
</organism>
<proteinExistence type="predicted"/>
<gene>
    <name evidence="2" type="ORF">Ae201684_017993</name>
</gene>
<evidence type="ECO:0000256" key="1">
    <source>
        <dbReference type="SAM" id="SignalP"/>
    </source>
</evidence>
<evidence type="ECO:0000313" key="2">
    <source>
        <dbReference type="EMBL" id="KAF0723029.1"/>
    </source>
</evidence>
<sequence length="159" mass="16414">MRTSLLAVIATWALVWSHDQPNDLIAEEDDTISVARAGQINCGLRGNDKKFGPELSKEELSGRERGRKIGRVVSGGLGTAAGAAVGLGIGMAGGPPVMIAAGIGGGVAGRIIGELAGKKVGTWMGGKIGRRVAIHRAKKKGKLLKAVMKKNPQLKAISD</sequence>
<evidence type="ECO:0008006" key="4">
    <source>
        <dbReference type="Google" id="ProtNLM"/>
    </source>
</evidence>
<evidence type="ECO:0000313" key="3">
    <source>
        <dbReference type="Proteomes" id="UP000481153"/>
    </source>
</evidence>
<dbReference type="EMBL" id="VJMJ01000318">
    <property type="protein sequence ID" value="KAF0723029.1"/>
    <property type="molecule type" value="Genomic_DNA"/>
</dbReference>
<keyword evidence="1" id="KW-0732">Signal</keyword>
<keyword evidence="3" id="KW-1185">Reference proteome</keyword>
<comment type="caution">
    <text evidence="2">The sequence shown here is derived from an EMBL/GenBank/DDBJ whole genome shotgun (WGS) entry which is preliminary data.</text>
</comment>
<feature type="chain" id="PRO_5026077762" description="Glycine zipper domain-containing protein" evidence="1">
    <location>
        <begin position="18"/>
        <end position="159"/>
    </location>
</feature>
<reference evidence="2 3" key="1">
    <citation type="submission" date="2019-07" db="EMBL/GenBank/DDBJ databases">
        <title>Genomics analysis of Aphanomyces spp. identifies a new class of oomycete effector associated with host adaptation.</title>
        <authorList>
            <person name="Gaulin E."/>
        </authorList>
    </citation>
    <scope>NUCLEOTIDE SEQUENCE [LARGE SCALE GENOMIC DNA]</scope>
    <source>
        <strain evidence="2 3">ATCC 201684</strain>
    </source>
</reference>
<dbReference type="AlphaFoldDB" id="A0A6G0W9V9"/>
<dbReference type="VEuPathDB" id="FungiDB:AeMF1_004537"/>
<feature type="signal peptide" evidence="1">
    <location>
        <begin position="1"/>
        <end position="17"/>
    </location>
</feature>
<name>A0A6G0W9V9_9STRA</name>
<protein>
    <recommendedName>
        <fullName evidence="4">Glycine zipper domain-containing protein</fullName>
    </recommendedName>
</protein>
<dbReference type="Proteomes" id="UP000481153">
    <property type="component" value="Unassembled WGS sequence"/>
</dbReference>
<accession>A0A6G0W9V9</accession>